<organism evidence="2 3">
    <name type="scientific">Planotetraspora phitsanulokensis</name>
    <dbReference type="NCBI Taxonomy" id="575192"/>
    <lineage>
        <taxon>Bacteria</taxon>
        <taxon>Bacillati</taxon>
        <taxon>Actinomycetota</taxon>
        <taxon>Actinomycetes</taxon>
        <taxon>Streptosporangiales</taxon>
        <taxon>Streptosporangiaceae</taxon>
        <taxon>Planotetraspora</taxon>
    </lineage>
</organism>
<evidence type="ECO:0000256" key="1">
    <source>
        <dbReference type="SAM" id="MobiDB-lite"/>
    </source>
</evidence>
<feature type="compositionally biased region" description="Basic residues" evidence="1">
    <location>
        <begin position="58"/>
        <end position="89"/>
    </location>
</feature>
<feature type="region of interest" description="Disordered" evidence="1">
    <location>
        <begin position="51"/>
        <end position="89"/>
    </location>
</feature>
<evidence type="ECO:0000313" key="2">
    <source>
        <dbReference type="EMBL" id="GII35556.1"/>
    </source>
</evidence>
<feature type="region of interest" description="Disordered" evidence="1">
    <location>
        <begin position="130"/>
        <end position="170"/>
    </location>
</feature>
<sequence>MAVLVVLAVQVAVLVAVRAVLVVVRAVPGVAVRAVPAVVAPVAVLRVTAQVGRSRQSSPHHRPYRRRRCNRSRRRSLHQRPRRQMLRGHQKRSLRFRWVPAVPGAVVLVAVRAVPAVVAPVAVLRVTAQVGRSRRSSPHHRTSHRRRCNRNRRRSLHQRPRRQMLRGHQKRSLRFHWVPSRAFAHRRTLRALARYRLSPP</sequence>
<gene>
    <name evidence="2" type="ORF">Pph01_05590</name>
</gene>
<dbReference type="EMBL" id="BOOP01000002">
    <property type="protein sequence ID" value="GII35556.1"/>
    <property type="molecule type" value="Genomic_DNA"/>
</dbReference>
<dbReference type="AlphaFoldDB" id="A0A8J3XCC4"/>
<keyword evidence="3" id="KW-1185">Reference proteome</keyword>
<dbReference type="Proteomes" id="UP000622547">
    <property type="component" value="Unassembled WGS sequence"/>
</dbReference>
<feature type="compositionally biased region" description="Basic residues" evidence="1">
    <location>
        <begin position="132"/>
        <end position="170"/>
    </location>
</feature>
<accession>A0A8J3XCC4</accession>
<protein>
    <submittedName>
        <fullName evidence="2">Uncharacterized protein</fullName>
    </submittedName>
</protein>
<reference evidence="2 3" key="1">
    <citation type="submission" date="2021-01" db="EMBL/GenBank/DDBJ databases">
        <title>Whole genome shotgun sequence of Planotetraspora phitsanulokensis NBRC 104273.</title>
        <authorList>
            <person name="Komaki H."/>
            <person name="Tamura T."/>
        </authorList>
    </citation>
    <scope>NUCLEOTIDE SEQUENCE [LARGE SCALE GENOMIC DNA]</scope>
    <source>
        <strain evidence="2 3">NBRC 104273</strain>
    </source>
</reference>
<comment type="caution">
    <text evidence="2">The sequence shown here is derived from an EMBL/GenBank/DDBJ whole genome shotgun (WGS) entry which is preliminary data.</text>
</comment>
<proteinExistence type="predicted"/>
<evidence type="ECO:0000313" key="3">
    <source>
        <dbReference type="Proteomes" id="UP000622547"/>
    </source>
</evidence>
<name>A0A8J3XCC4_9ACTN</name>